<dbReference type="PANTHER" id="PTHR33127">
    <property type="entry name" value="TRANSMEMBRANE PROTEIN"/>
    <property type="match status" value="1"/>
</dbReference>
<dbReference type="Proteomes" id="UP001202328">
    <property type="component" value="Unassembled WGS sequence"/>
</dbReference>
<evidence type="ECO:0000259" key="3">
    <source>
        <dbReference type="Pfam" id="PF03478"/>
    </source>
</evidence>
<feature type="compositionally biased region" description="Low complexity" evidence="1">
    <location>
        <begin position="1"/>
        <end position="16"/>
    </location>
</feature>
<feature type="region of interest" description="Disordered" evidence="1">
    <location>
        <begin position="1"/>
        <end position="30"/>
    </location>
</feature>
<dbReference type="Pfam" id="PF00646">
    <property type="entry name" value="F-box"/>
    <property type="match status" value="1"/>
</dbReference>
<sequence>MERTLPSSTSSGSLLLNKRNERRRPPSPKAAPWLVFQHGEGMKYQALYNPCEPNNKISTKYLPELSGSEKIYWQKPCHQGWIVILDKEKDDPTCFLWNPLSTVSIKLPKLFQGFMDYEIYDCVLTLPPNNNINILNVREFMVFFLISHETTSKNLLVFRSLEIYSLHYLKGKLYVICSSSDWQLEIEPKQQQQLAGGGHDKDNQTLSVRQFRVERYPFIPHAAGSTTWSVLVYVESFDHIFEVSIFYGKRGINEPRAPASTVQILRLDLSLMAWVDVRSLGDDVLFIGTDSTSSYCSAADMGLQRGCLFYTLPEDKSLYIYEVEDDGITIVLPFPNLPTPWSPGNWMMIPTDNIRNGRRITENLLSRDDKEAEGYKIMVEKLKKTCIDDDEAADGQNNNNSVREMEVQVETPPRWDILDNDIVELIAGYLNPKDYSRFRSVCKRNRSMFPQVYPPRPNVSPALLVFNSFKDDGAIFNFVDPMHNEKYSMKKDLSSEHLLLEGATIRFSKYGWLLLISKDMKTPFFYDPLTKVIIRLPNFPDVGRMLHLSGMSFSSSPTSPDSAVFAIQPMNRNAISIYAIKRGSCAYWRYLVLENLDGSFVPCFNNPDFFRMEFFCLDYSGTLGRCVVNDNGDNNGLHWGVFSKPLKQFNDAFPSYLVECDGNLLLVNVGPVGETVGVFSLDWTNKVWTKIESLGRHMLFISSTSSFSAIAPPNSQMENKVYFPRLHKDGRGLLFYSLDTGTYHYSISRIQAQQKSIDDPAAPASATNFYDTKEMCNCTWIEPDWSQGNTPIDDPDHLWLA</sequence>
<dbReference type="InterPro" id="IPR036047">
    <property type="entry name" value="F-box-like_dom_sf"/>
</dbReference>
<comment type="caution">
    <text evidence="4">The sequence shown here is derived from an EMBL/GenBank/DDBJ whole genome shotgun (WGS) entry which is preliminary data.</text>
</comment>
<dbReference type="Pfam" id="PF03478">
    <property type="entry name" value="Beta-prop_KIB1-4"/>
    <property type="match status" value="2"/>
</dbReference>
<evidence type="ECO:0008006" key="6">
    <source>
        <dbReference type="Google" id="ProtNLM"/>
    </source>
</evidence>
<evidence type="ECO:0000259" key="2">
    <source>
        <dbReference type="Pfam" id="PF00646"/>
    </source>
</evidence>
<protein>
    <recommendedName>
        <fullName evidence="6">DUF295 domain-containing protein</fullName>
    </recommendedName>
</protein>
<feature type="domain" description="KIB1-4 beta-propeller" evidence="3">
    <location>
        <begin position="53"/>
        <end position="317"/>
    </location>
</feature>
<keyword evidence="5" id="KW-1185">Reference proteome</keyword>
<dbReference type="InterPro" id="IPR001810">
    <property type="entry name" value="F-box_dom"/>
</dbReference>
<evidence type="ECO:0000256" key="1">
    <source>
        <dbReference type="SAM" id="MobiDB-lite"/>
    </source>
</evidence>
<dbReference type="EMBL" id="JAJJMB010012081">
    <property type="protein sequence ID" value="KAI3891200.1"/>
    <property type="molecule type" value="Genomic_DNA"/>
</dbReference>
<name>A0AAD4SE04_9MAGN</name>
<evidence type="ECO:0000313" key="5">
    <source>
        <dbReference type="Proteomes" id="UP001202328"/>
    </source>
</evidence>
<dbReference type="CDD" id="cd09917">
    <property type="entry name" value="F-box_SF"/>
    <property type="match status" value="1"/>
</dbReference>
<gene>
    <name evidence="4" type="ORF">MKW98_007505</name>
</gene>
<dbReference type="InterPro" id="IPR005174">
    <property type="entry name" value="KIB1-4_b-propeller"/>
</dbReference>
<proteinExistence type="predicted"/>
<dbReference type="PANTHER" id="PTHR33127:SF5">
    <property type="entry name" value="TRANSMEMBRANE PROTEIN"/>
    <property type="match status" value="1"/>
</dbReference>
<organism evidence="4 5">
    <name type="scientific">Papaver atlanticum</name>
    <dbReference type="NCBI Taxonomy" id="357466"/>
    <lineage>
        <taxon>Eukaryota</taxon>
        <taxon>Viridiplantae</taxon>
        <taxon>Streptophyta</taxon>
        <taxon>Embryophyta</taxon>
        <taxon>Tracheophyta</taxon>
        <taxon>Spermatophyta</taxon>
        <taxon>Magnoliopsida</taxon>
        <taxon>Ranunculales</taxon>
        <taxon>Papaveraceae</taxon>
        <taxon>Papaveroideae</taxon>
        <taxon>Papaver</taxon>
    </lineage>
</organism>
<reference evidence="4" key="1">
    <citation type="submission" date="2022-04" db="EMBL/GenBank/DDBJ databases">
        <title>A functionally conserved STORR gene fusion in Papaver species that diverged 16.8 million years ago.</title>
        <authorList>
            <person name="Catania T."/>
        </authorList>
    </citation>
    <scope>NUCLEOTIDE SEQUENCE</scope>
    <source>
        <strain evidence="4">S-188037</strain>
    </source>
</reference>
<accession>A0AAD4SE04</accession>
<feature type="domain" description="F-box" evidence="2">
    <location>
        <begin position="415"/>
        <end position="448"/>
    </location>
</feature>
<feature type="domain" description="KIB1-4 beta-propeller" evidence="3">
    <location>
        <begin position="500"/>
        <end position="736"/>
    </location>
</feature>
<evidence type="ECO:0000313" key="4">
    <source>
        <dbReference type="EMBL" id="KAI3891200.1"/>
    </source>
</evidence>
<dbReference type="AlphaFoldDB" id="A0AAD4SE04"/>
<dbReference type="SUPFAM" id="SSF81383">
    <property type="entry name" value="F-box domain"/>
    <property type="match status" value="1"/>
</dbReference>